<reference evidence="7 8" key="1">
    <citation type="submission" date="2023-02" db="EMBL/GenBank/DDBJ databases">
        <title>Genome sequence of Lentisphaera profundi SAORIC-696.</title>
        <authorList>
            <person name="Kim e."/>
            <person name="Cho J.-C."/>
            <person name="Choi A."/>
            <person name="Kang I."/>
        </authorList>
    </citation>
    <scope>NUCLEOTIDE SEQUENCE [LARGE SCALE GENOMIC DNA]</scope>
    <source>
        <strain evidence="7 8">SAORIC-696</strain>
    </source>
</reference>
<gene>
    <name evidence="6 7" type="primary">rpsF</name>
    <name evidence="7" type="ORF">PQO03_19600</name>
</gene>
<dbReference type="NCBIfam" id="TIGR00166">
    <property type="entry name" value="S6"/>
    <property type="match status" value="1"/>
</dbReference>
<evidence type="ECO:0000313" key="8">
    <source>
        <dbReference type="Proteomes" id="UP001214250"/>
    </source>
</evidence>
<dbReference type="Pfam" id="PF01250">
    <property type="entry name" value="Ribosomal_S6"/>
    <property type="match status" value="1"/>
</dbReference>
<evidence type="ECO:0000256" key="6">
    <source>
        <dbReference type="HAMAP-Rule" id="MF_00360"/>
    </source>
</evidence>
<dbReference type="CDD" id="cd00473">
    <property type="entry name" value="bS6"/>
    <property type="match status" value="1"/>
</dbReference>
<keyword evidence="6" id="KW-0694">RNA-binding</keyword>
<dbReference type="InterPro" id="IPR014717">
    <property type="entry name" value="Transl_elong_EF1B/ribsomal_bS6"/>
</dbReference>
<dbReference type="Proteomes" id="UP001214250">
    <property type="component" value="Chromosome 2"/>
</dbReference>
<dbReference type="RefSeq" id="WP_274152764.1">
    <property type="nucleotide sequence ID" value="NZ_CP117812.1"/>
</dbReference>
<organism evidence="7 8">
    <name type="scientific">Lentisphaera profundi</name>
    <dbReference type="NCBI Taxonomy" id="1658616"/>
    <lineage>
        <taxon>Bacteria</taxon>
        <taxon>Pseudomonadati</taxon>
        <taxon>Lentisphaerota</taxon>
        <taxon>Lentisphaeria</taxon>
        <taxon>Lentisphaerales</taxon>
        <taxon>Lentisphaeraceae</taxon>
        <taxon>Lentisphaera</taxon>
    </lineage>
</organism>
<comment type="similarity">
    <text evidence="1 6">Belongs to the bacterial ribosomal protein bS6 family.</text>
</comment>
<proteinExistence type="inferred from homology"/>
<evidence type="ECO:0000256" key="4">
    <source>
        <dbReference type="ARBA" id="ARBA00035104"/>
    </source>
</evidence>
<dbReference type="EMBL" id="CP117812">
    <property type="protein sequence ID" value="WDE98029.1"/>
    <property type="molecule type" value="Genomic_DNA"/>
</dbReference>
<name>A0ABY7VW78_9BACT</name>
<dbReference type="InterPro" id="IPR035980">
    <property type="entry name" value="Ribosomal_bS6_sf"/>
</dbReference>
<sequence>MKKYDAIFILNDRKYEDGGEAFSKKVEEQIVALGGNDVTVNNMGRKQFARAIGKRTSGLYLRFFLNLPEDKVTEFIESYRLDNTVLRTVVYNYEIPENPVKLDLNK</sequence>
<evidence type="ECO:0000313" key="7">
    <source>
        <dbReference type="EMBL" id="WDE98029.1"/>
    </source>
</evidence>
<dbReference type="InterPro" id="IPR020814">
    <property type="entry name" value="Ribosomal_S6_plastid/chlpt"/>
</dbReference>
<evidence type="ECO:0000256" key="3">
    <source>
        <dbReference type="ARBA" id="ARBA00023274"/>
    </source>
</evidence>
<evidence type="ECO:0000256" key="2">
    <source>
        <dbReference type="ARBA" id="ARBA00022980"/>
    </source>
</evidence>
<keyword evidence="8" id="KW-1185">Reference proteome</keyword>
<protein>
    <recommendedName>
        <fullName evidence="5 6">Small ribosomal subunit protein bS6</fullName>
    </recommendedName>
</protein>
<accession>A0ABY7VW78</accession>
<dbReference type="GO" id="GO:0005840">
    <property type="term" value="C:ribosome"/>
    <property type="evidence" value="ECO:0007669"/>
    <property type="project" value="UniProtKB-KW"/>
</dbReference>
<keyword evidence="3 6" id="KW-0687">Ribonucleoprotein</keyword>
<comment type="function">
    <text evidence="4 6">Binds together with bS18 to 16S ribosomal RNA.</text>
</comment>
<keyword evidence="6" id="KW-0699">rRNA-binding</keyword>
<evidence type="ECO:0000256" key="5">
    <source>
        <dbReference type="ARBA" id="ARBA00035294"/>
    </source>
</evidence>
<dbReference type="SUPFAM" id="SSF54995">
    <property type="entry name" value="Ribosomal protein S6"/>
    <property type="match status" value="1"/>
</dbReference>
<dbReference type="HAMAP" id="MF_00360">
    <property type="entry name" value="Ribosomal_bS6"/>
    <property type="match status" value="1"/>
</dbReference>
<dbReference type="InterPro" id="IPR000529">
    <property type="entry name" value="Ribosomal_bS6"/>
</dbReference>
<keyword evidence="2 6" id="KW-0689">Ribosomal protein</keyword>
<evidence type="ECO:0000256" key="1">
    <source>
        <dbReference type="ARBA" id="ARBA00009512"/>
    </source>
</evidence>
<dbReference type="Gene3D" id="3.30.70.60">
    <property type="match status" value="1"/>
</dbReference>